<evidence type="ECO:0000313" key="4">
    <source>
        <dbReference type="Proteomes" id="UP000031938"/>
    </source>
</evidence>
<organism evidence="3 4">
    <name type="scientific">Jeotgalibacillus soli</name>
    <dbReference type="NCBI Taxonomy" id="889306"/>
    <lineage>
        <taxon>Bacteria</taxon>
        <taxon>Bacillati</taxon>
        <taxon>Bacillota</taxon>
        <taxon>Bacilli</taxon>
        <taxon>Bacillales</taxon>
        <taxon>Caryophanaceae</taxon>
        <taxon>Jeotgalibacillus</taxon>
    </lineage>
</organism>
<evidence type="ECO:0000313" key="3">
    <source>
        <dbReference type="EMBL" id="KIL49244.1"/>
    </source>
</evidence>
<keyword evidence="1" id="KW-1133">Transmembrane helix</keyword>
<keyword evidence="1" id="KW-0472">Membrane</keyword>
<dbReference type="Pfam" id="PF00581">
    <property type="entry name" value="Rhodanese"/>
    <property type="match status" value="1"/>
</dbReference>
<accession>A0A0C2S5D8</accession>
<dbReference type="SMART" id="SM00450">
    <property type="entry name" value="RHOD"/>
    <property type="match status" value="1"/>
</dbReference>
<evidence type="ECO:0000256" key="1">
    <source>
        <dbReference type="SAM" id="Phobius"/>
    </source>
</evidence>
<dbReference type="InterPro" id="IPR001763">
    <property type="entry name" value="Rhodanese-like_dom"/>
</dbReference>
<dbReference type="STRING" id="889306.KP78_07120"/>
<dbReference type="AlphaFoldDB" id="A0A0C2S5D8"/>
<feature type="domain" description="Rhodanese" evidence="2">
    <location>
        <begin position="42"/>
        <end position="122"/>
    </location>
</feature>
<name>A0A0C2S5D8_9BACL</name>
<keyword evidence="4" id="KW-1185">Reference proteome</keyword>
<dbReference type="OrthoDB" id="9800872at2"/>
<dbReference type="Proteomes" id="UP000031938">
    <property type="component" value="Unassembled WGS sequence"/>
</dbReference>
<comment type="caution">
    <text evidence="3">The sequence shown here is derived from an EMBL/GenBank/DDBJ whole genome shotgun (WGS) entry which is preliminary data.</text>
</comment>
<dbReference type="PANTHER" id="PTHR43031:SF17">
    <property type="entry name" value="SULFURTRANSFERASE YTWF-RELATED"/>
    <property type="match status" value="1"/>
</dbReference>
<sequence length="122" mass="13939">MDTNVLINILIIALAAWFLYRRFMPVKGIDNISTTELKSELNKKDKQFIDVRTPGEFRGRSIKGFKNIPLHELKQRANELSRDKEVIVICQSGMRSSKASSQLKKLGFKKITNVKGGMSAWR</sequence>
<feature type="transmembrane region" description="Helical" evidence="1">
    <location>
        <begin position="6"/>
        <end position="23"/>
    </location>
</feature>
<evidence type="ECO:0000259" key="2">
    <source>
        <dbReference type="PROSITE" id="PS50206"/>
    </source>
</evidence>
<proteinExistence type="predicted"/>
<dbReference type="PATRIC" id="fig|889306.3.peg.712"/>
<dbReference type="SUPFAM" id="SSF52821">
    <property type="entry name" value="Rhodanese/Cell cycle control phosphatase"/>
    <property type="match status" value="1"/>
</dbReference>
<reference evidence="3 4" key="1">
    <citation type="submission" date="2015-01" db="EMBL/GenBank/DDBJ databases">
        <title>Genome sequencing of Jeotgalibacillus soli.</title>
        <authorList>
            <person name="Goh K.M."/>
            <person name="Chan K.-G."/>
            <person name="Yaakop A.S."/>
            <person name="Ee R."/>
            <person name="Gan H.M."/>
            <person name="Chan C.S."/>
        </authorList>
    </citation>
    <scope>NUCLEOTIDE SEQUENCE [LARGE SCALE GENOMIC DNA]</scope>
    <source>
        <strain evidence="3 4">P9</strain>
    </source>
</reference>
<dbReference type="PANTHER" id="PTHR43031">
    <property type="entry name" value="FAD-DEPENDENT OXIDOREDUCTASE"/>
    <property type="match status" value="1"/>
</dbReference>
<keyword evidence="1" id="KW-0812">Transmembrane</keyword>
<protein>
    <recommendedName>
        <fullName evidence="2">Rhodanese domain-containing protein</fullName>
    </recommendedName>
</protein>
<dbReference type="InterPro" id="IPR050229">
    <property type="entry name" value="GlpE_sulfurtransferase"/>
</dbReference>
<dbReference type="Gene3D" id="3.40.250.10">
    <property type="entry name" value="Rhodanese-like domain"/>
    <property type="match status" value="1"/>
</dbReference>
<dbReference type="InterPro" id="IPR036873">
    <property type="entry name" value="Rhodanese-like_dom_sf"/>
</dbReference>
<dbReference type="RefSeq" id="WP_041086336.1">
    <property type="nucleotide sequence ID" value="NZ_JXRP01000009.1"/>
</dbReference>
<dbReference type="PROSITE" id="PS50206">
    <property type="entry name" value="RHODANESE_3"/>
    <property type="match status" value="1"/>
</dbReference>
<dbReference type="EMBL" id="JXRP01000009">
    <property type="protein sequence ID" value="KIL49244.1"/>
    <property type="molecule type" value="Genomic_DNA"/>
</dbReference>
<dbReference type="CDD" id="cd00158">
    <property type="entry name" value="RHOD"/>
    <property type="match status" value="1"/>
</dbReference>
<gene>
    <name evidence="3" type="ORF">KP78_07120</name>
</gene>